<dbReference type="SUPFAM" id="SSF53474">
    <property type="entry name" value="alpha/beta-Hydrolases"/>
    <property type="match status" value="1"/>
</dbReference>
<dbReference type="Pfam" id="PF00151">
    <property type="entry name" value="Lipase"/>
    <property type="match status" value="1"/>
</dbReference>
<dbReference type="OrthoDB" id="6422033at2759"/>
<dbReference type="GO" id="GO:0016042">
    <property type="term" value="P:lipid catabolic process"/>
    <property type="evidence" value="ECO:0007669"/>
    <property type="project" value="TreeGrafter"/>
</dbReference>
<dbReference type="PANTHER" id="PTHR11610:SF173">
    <property type="entry name" value="LIPASE DOMAIN-CONTAINING PROTEIN-RELATED"/>
    <property type="match status" value="1"/>
</dbReference>
<dbReference type="GO" id="GO:0016298">
    <property type="term" value="F:lipase activity"/>
    <property type="evidence" value="ECO:0007669"/>
    <property type="project" value="InterPro"/>
</dbReference>
<keyword evidence="3" id="KW-0964">Secreted</keyword>
<dbReference type="Proteomes" id="UP000192247">
    <property type="component" value="Unassembled WGS sequence"/>
</dbReference>
<evidence type="ECO:0000256" key="2">
    <source>
        <dbReference type="ARBA" id="ARBA00010701"/>
    </source>
</evidence>
<dbReference type="PANTHER" id="PTHR11610">
    <property type="entry name" value="LIPASE"/>
    <property type="match status" value="1"/>
</dbReference>
<gene>
    <name evidence="7" type="ORF">BIW11_12313</name>
</gene>
<accession>A0A1V9X7K5</accession>
<dbReference type="InterPro" id="IPR029058">
    <property type="entry name" value="AB_hydrolase_fold"/>
</dbReference>
<comment type="similarity">
    <text evidence="2 4">Belongs to the AB hydrolase superfamily. Lipase family.</text>
</comment>
<evidence type="ECO:0000313" key="8">
    <source>
        <dbReference type="Proteomes" id="UP000192247"/>
    </source>
</evidence>
<feature type="chain" id="PRO_5012461327" evidence="5">
    <location>
        <begin position="21"/>
        <end position="395"/>
    </location>
</feature>
<dbReference type="InterPro" id="IPR013818">
    <property type="entry name" value="Lipase"/>
</dbReference>
<protein>
    <submittedName>
        <fullName evidence="7">Pancreatic lipase-related protein 2-like</fullName>
    </submittedName>
</protein>
<evidence type="ECO:0000256" key="3">
    <source>
        <dbReference type="ARBA" id="ARBA00022525"/>
    </source>
</evidence>
<comment type="caution">
    <text evidence="7">The sequence shown here is derived from an EMBL/GenBank/DDBJ whole genome shotgun (WGS) entry which is preliminary data.</text>
</comment>
<feature type="signal peptide" evidence="5">
    <location>
        <begin position="1"/>
        <end position="20"/>
    </location>
</feature>
<organism evidence="7 8">
    <name type="scientific">Tropilaelaps mercedesae</name>
    <dbReference type="NCBI Taxonomy" id="418985"/>
    <lineage>
        <taxon>Eukaryota</taxon>
        <taxon>Metazoa</taxon>
        <taxon>Ecdysozoa</taxon>
        <taxon>Arthropoda</taxon>
        <taxon>Chelicerata</taxon>
        <taxon>Arachnida</taxon>
        <taxon>Acari</taxon>
        <taxon>Parasitiformes</taxon>
        <taxon>Mesostigmata</taxon>
        <taxon>Gamasina</taxon>
        <taxon>Dermanyssoidea</taxon>
        <taxon>Laelapidae</taxon>
        <taxon>Tropilaelaps</taxon>
    </lineage>
</organism>
<reference evidence="7 8" key="1">
    <citation type="journal article" date="2017" name="Gigascience">
        <title>Draft genome of the honey bee ectoparasitic mite, Tropilaelaps mercedesae, is shaped by the parasitic life history.</title>
        <authorList>
            <person name="Dong X."/>
            <person name="Armstrong S.D."/>
            <person name="Xia D."/>
            <person name="Makepeace B.L."/>
            <person name="Darby A.C."/>
            <person name="Kadowaki T."/>
        </authorList>
    </citation>
    <scope>NUCLEOTIDE SEQUENCE [LARGE SCALE GENOMIC DNA]</scope>
    <source>
        <strain evidence="7">Wuxi-XJTLU</strain>
    </source>
</reference>
<keyword evidence="5" id="KW-0732">Signal</keyword>
<keyword evidence="8" id="KW-1185">Reference proteome</keyword>
<name>A0A1V9X7K5_9ACAR</name>
<evidence type="ECO:0000256" key="4">
    <source>
        <dbReference type="RuleBase" id="RU004262"/>
    </source>
</evidence>
<dbReference type="STRING" id="418985.A0A1V9X7K5"/>
<comment type="subcellular location">
    <subcellularLocation>
        <location evidence="1">Secreted</location>
    </subcellularLocation>
</comment>
<sequence>MPQAALLFLLPTLWLPFVACVPLWELVKSVNVTDQMIVEAIYNDTIAVENGRNRAEPQKDDNGDEVCYDELGCFDRHKSIFSYIGSLPWSPEQIDTTFTLFTSANRENGIVFRYNNVSLAPNSLDSTGILLFIVHGFNAHATDEWLIALKDTALDTNRAVILVDWSSGCSFPFYAQSVVNMELVGREIAVVLWRLLQDFPGSVIPSLVHYVGHSLGAHIGRFFADYFAVLSGGLRFGRITALDPAGPLLENHHVYVNRSSANYVDILHTSAGDDTFAILTGKLGMYQAVGHLDLYVNGGSTQPGCAFWEFMCAHSRAHEYYVSAARLANPKKGGLRNCSLKSYACMGGMEEYFADNCHRIPGQWNAISLDCSYSMPGRGTEFVDTTGKVPYCKPS</sequence>
<dbReference type="InterPro" id="IPR000734">
    <property type="entry name" value="TAG_lipase"/>
</dbReference>
<evidence type="ECO:0000313" key="7">
    <source>
        <dbReference type="EMBL" id="OQR69351.1"/>
    </source>
</evidence>
<evidence type="ECO:0000256" key="1">
    <source>
        <dbReference type="ARBA" id="ARBA00004613"/>
    </source>
</evidence>
<feature type="domain" description="Lipase" evidence="6">
    <location>
        <begin position="65"/>
        <end position="345"/>
    </location>
</feature>
<dbReference type="EMBL" id="MNPL01021400">
    <property type="protein sequence ID" value="OQR69351.1"/>
    <property type="molecule type" value="Genomic_DNA"/>
</dbReference>
<evidence type="ECO:0000259" key="6">
    <source>
        <dbReference type="Pfam" id="PF00151"/>
    </source>
</evidence>
<dbReference type="Gene3D" id="3.40.50.1820">
    <property type="entry name" value="alpha/beta hydrolase"/>
    <property type="match status" value="1"/>
</dbReference>
<dbReference type="InParanoid" id="A0A1V9X7K5"/>
<dbReference type="PRINTS" id="PR00821">
    <property type="entry name" value="TAGLIPASE"/>
</dbReference>
<evidence type="ECO:0000256" key="5">
    <source>
        <dbReference type="SAM" id="SignalP"/>
    </source>
</evidence>
<proteinExistence type="inferred from homology"/>
<dbReference type="AlphaFoldDB" id="A0A1V9X7K5"/>
<dbReference type="GO" id="GO:0005615">
    <property type="term" value="C:extracellular space"/>
    <property type="evidence" value="ECO:0007669"/>
    <property type="project" value="TreeGrafter"/>
</dbReference>